<dbReference type="Gene3D" id="1.25.40.10">
    <property type="entry name" value="Tetratricopeptide repeat domain"/>
    <property type="match status" value="1"/>
</dbReference>
<dbReference type="PANTHER" id="PTHR30329:SF21">
    <property type="entry name" value="LIPOPROTEIN YIAD-RELATED"/>
    <property type="match status" value="1"/>
</dbReference>
<dbReference type="SUPFAM" id="SSF103088">
    <property type="entry name" value="OmpA-like"/>
    <property type="match status" value="1"/>
</dbReference>
<dbReference type="InterPro" id="IPR036737">
    <property type="entry name" value="OmpA-like_sf"/>
</dbReference>
<dbReference type="Pfam" id="PF00691">
    <property type="entry name" value="OmpA"/>
    <property type="match status" value="1"/>
</dbReference>
<dbReference type="PANTHER" id="PTHR30329">
    <property type="entry name" value="STATOR ELEMENT OF FLAGELLAR MOTOR COMPLEX"/>
    <property type="match status" value="1"/>
</dbReference>
<comment type="caution">
    <text evidence="7">The sequence shown here is derived from an EMBL/GenBank/DDBJ whole genome shotgun (WGS) entry which is preliminary data.</text>
</comment>
<evidence type="ECO:0000259" key="6">
    <source>
        <dbReference type="PROSITE" id="PS51123"/>
    </source>
</evidence>
<evidence type="ECO:0000256" key="3">
    <source>
        <dbReference type="ARBA" id="ARBA00023237"/>
    </source>
</evidence>
<keyword evidence="4" id="KW-0802">TPR repeat</keyword>
<keyword evidence="3" id="KW-0998">Cell outer membrane</keyword>
<dbReference type="Gene3D" id="3.30.1330.60">
    <property type="entry name" value="OmpA-like domain"/>
    <property type="match status" value="1"/>
</dbReference>
<dbReference type="SMART" id="SM00028">
    <property type="entry name" value="TPR"/>
    <property type="match status" value="2"/>
</dbReference>
<dbReference type="SUPFAM" id="SSF82171">
    <property type="entry name" value="DPP6 N-terminal domain-like"/>
    <property type="match status" value="1"/>
</dbReference>
<dbReference type="PRINTS" id="PR01021">
    <property type="entry name" value="OMPADOMAIN"/>
</dbReference>
<dbReference type="RefSeq" id="WP_260170835.1">
    <property type="nucleotide sequence ID" value="NZ_JACHCA010000004.1"/>
</dbReference>
<reference evidence="7 8" key="1">
    <citation type="submission" date="2020-08" db="EMBL/GenBank/DDBJ databases">
        <title>Genomic Encyclopedia of Type Strains, Phase IV (KMG-V): Genome sequencing to study the core and pangenomes of soil and plant-associated prokaryotes.</title>
        <authorList>
            <person name="Whitman W."/>
        </authorList>
    </citation>
    <scope>NUCLEOTIDE SEQUENCE [LARGE SCALE GENOMIC DNA]</scope>
    <source>
        <strain evidence="7 8">MP601</strain>
    </source>
</reference>
<protein>
    <submittedName>
        <fullName evidence="7">Outer membrane protein OmpA-like peptidoglycan-associated protein/tetratricopeptide (TPR) repeat protein</fullName>
    </submittedName>
</protein>
<dbReference type="PROSITE" id="PS51123">
    <property type="entry name" value="OMPA_2"/>
    <property type="match status" value="1"/>
</dbReference>
<evidence type="ECO:0000256" key="1">
    <source>
        <dbReference type="ARBA" id="ARBA00004442"/>
    </source>
</evidence>
<gene>
    <name evidence="7" type="ORF">HDF22_001755</name>
</gene>
<dbReference type="InterPro" id="IPR019734">
    <property type="entry name" value="TPR_rpt"/>
</dbReference>
<organism evidence="7 8">
    <name type="scientific">Mucilaginibacter lappiensis</name>
    <dbReference type="NCBI Taxonomy" id="354630"/>
    <lineage>
        <taxon>Bacteria</taxon>
        <taxon>Pseudomonadati</taxon>
        <taxon>Bacteroidota</taxon>
        <taxon>Sphingobacteriia</taxon>
        <taxon>Sphingobacteriales</taxon>
        <taxon>Sphingobacteriaceae</taxon>
        <taxon>Mucilaginibacter</taxon>
    </lineage>
</organism>
<keyword evidence="2 5" id="KW-0472">Membrane</keyword>
<dbReference type="InterPro" id="IPR006665">
    <property type="entry name" value="OmpA-like"/>
</dbReference>
<dbReference type="AlphaFoldDB" id="A0A841JA04"/>
<dbReference type="PROSITE" id="PS50005">
    <property type="entry name" value="TPR"/>
    <property type="match status" value="1"/>
</dbReference>
<dbReference type="CDD" id="cd07185">
    <property type="entry name" value="OmpA_C-like"/>
    <property type="match status" value="1"/>
</dbReference>
<dbReference type="GO" id="GO:0009279">
    <property type="term" value="C:cell outer membrane"/>
    <property type="evidence" value="ECO:0007669"/>
    <property type="project" value="UniProtKB-SubCell"/>
</dbReference>
<evidence type="ECO:0000256" key="4">
    <source>
        <dbReference type="PROSITE-ProRule" id="PRU00339"/>
    </source>
</evidence>
<dbReference type="Pfam" id="PF07676">
    <property type="entry name" value="PD40"/>
    <property type="match status" value="4"/>
</dbReference>
<comment type="subcellular location">
    <subcellularLocation>
        <location evidence="1">Cell outer membrane</location>
    </subcellularLocation>
</comment>
<name>A0A841JA04_9SPHI</name>
<dbReference type="InterPro" id="IPR050330">
    <property type="entry name" value="Bact_OuterMem_StrucFunc"/>
</dbReference>
<feature type="repeat" description="TPR" evidence="4">
    <location>
        <begin position="77"/>
        <end position="110"/>
    </location>
</feature>
<dbReference type="Gene3D" id="2.120.10.30">
    <property type="entry name" value="TolB, C-terminal domain"/>
    <property type="match status" value="1"/>
</dbReference>
<dbReference type="CDD" id="cd15482">
    <property type="entry name" value="Sialidase_non-viral"/>
    <property type="match status" value="1"/>
</dbReference>
<feature type="domain" description="OmpA-like" evidence="6">
    <location>
        <begin position="531"/>
        <end position="645"/>
    </location>
</feature>
<dbReference type="Proteomes" id="UP000548326">
    <property type="component" value="Unassembled WGS sequence"/>
</dbReference>
<dbReference type="InterPro" id="IPR011659">
    <property type="entry name" value="WD40"/>
</dbReference>
<dbReference type="InterPro" id="IPR006664">
    <property type="entry name" value="OMP_bac"/>
</dbReference>
<dbReference type="EMBL" id="JACHCA010000004">
    <property type="protein sequence ID" value="MBB6127647.1"/>
    <property type="molecule type" value="Genomic_DNA"/>
</dbReference>
<evidence type="ECO:0000313" key="7">
    <source>
        <dbReference type="EMBL" id="MBB6127647.1"/>
    </source>
</evidence>
<sequence length="645" mass="72090">MIASSLFNYKLLMKIVTILILSIFLSVATRAQQSQYTTSKKEAIKYFAKANQNLDDHLYDEAIASLQNAIKEDPKFVEAHAQLADVFRLRHLYKPAIEEYLKVILLNPDFNRSVYLKIGEAEITEAKYSQAQQHLEKYLTYPDITPANKLYGQKLIADAKFSIQAIQHPVAFKPVNMGPEINTANDEYLPVATADQSLLIFTRKINNNEDFYKSANINGKWQTATYLSDQINTAQYNEGAQSISQDGKYLFFTGCNRPDGLGRCDIYIAQKKGDDWGKPVDLSPPVNTSGWESQPSISADGRTLYFVSNRAGGYGGYDIWKSTLSNKGWGPVENLGPNINTAYNEQSPFIHADDSTLYFSSNGWPGLGNKDLFVSRLGKDGKWQKPENLGYPINSNGDENGLTLTANGNIAFFASDNLNGYGGYDIYTFELPLNVRPHVVTYVKGNVHDAKTNHPLEAAVEIIDLQSNQPVYQDYSSDDEGSFLATITSGKNYGLNISKSGYMFYSENFSLIGYKAKNPFNISVSLSPIDVGNKVILKNIFFDTNKFDLESESKAELMKLIEFLTVNPSVHIEISGHTDDVGPDQINQTLSESRAKSVYQYLITNGITATRLVYKGYGKTQPIAPNDTDENRAKNRRTEFKIISK</sequence>
<evidence type="ECO:0000256" key="5">
    <source>
        <dbReference type="PROSITE-ProRule" id="PRU00473"/>
    </source>
</evidence>
<accession>A0A841JA04</accession>
<dbReference type="InterPro" id="IPR011990">
    <property type="entry name" value="TPR-like_helical_dom_sf"/>
</dbReference>
<dbReference type="InterPro" id="IPR011042">
    <property type="entry name" value="6-blade_b-propeller_TolB-like"/>
</dbReference>
<evidence type="ECO:0000256" key="2">
    <source>
        <dbReference type="ARBA" id="ARBA00023136"/>
    </source>
</evidence>
<proteinExistence type="predicted"/>
<dbReference type="SUPFAM" id="SSF48452">
    <property type="entry name" value="TPR-like"/>
    <property type="match status" value="1"/>
</dbReference>
<evidence type="ECO:0000313" key="8">
    <source>
        <dbReference type="Proteomes" id="UP000548326"/>
    </source>
</evidence>